<comment type="subcellular location">
    <subcellularLocation>
        <location evidence="1">Cell membrane</location>
        <topology evidence="1">Single-pass membrane protein</topology>
    </subcellularLocation>
</comment>
<dbReference type="AlphaFoldDB" id="A0A2H9T4E5"/>
<evidence type="ECO:0000256" key="8">
    <source>
        <dbReference type="ARBA" id="ARBA00023136"/>
    </source>
</evidence>
<accession>A0A2H9T4E5</accession>
<dbReference type="Gene3D" id="1.20.5.3310">
    <property type="match status" value="1"/>
</dbReference>
<evidence type="ECO:0000256" key="1">
    <source>
        <dbReference type="ARBA" id="ARBA00004162"/>
    </source>
</evidence>
<dbReference type="InterPro" id="IPR006312">
    <property type="entry name" value="TatA/E"/>
</dbReference>
<dbReference type="GO" id="GO:0043953">
    <property type="term" value="P:protein transport by the Tat complex"/>
    <property type="evidence" value="ECO:0007669"/>
    <property type="project" value="InterPro"/>
</dbReference>
<dbReference type="NCBIfam" id="TIGR01411">
    <property type="entry name" value="tatAE"/>
    <property type="match status" value="1"/>
</dbReference>
<sequence length="75" mass="7999">MGFGGIGIWQLLIILLIVLALFGTKKLSSLGSDLGGAIKGFKKALNDDGNKSMMEDSSKSLEADSVKNEKDSMKH</sequence>
<comment type="caution">
    <text evidence="11">The sequence shown here is derived from an EMBL/GenBank/DDBJ whole genome shotgun (WGS) entry which is preliminary data.</text>
</comment>
<proteinExistence type="inferred from homology"/>
<dbReference type="GO" id="GO:0005886">
    <property type="term" value="C:plasma membrane"/>
    <property type="evidence" value="ECO:0007669"/>
    <property type="project" value="UniProtKB-SubCell"/>
</dbReference>
<keyword evidence="5" id="KW-0653">Protein transport</keyword>
<dbReference type="HAMAP" id="MF_00236">
    <property type="entry name" value="TatA_E"/>
    <property type="match status" value="1"/>
</dbReference>
<dbReference type="PANTHER" id="PTHR42982:SF1">
    <property type="entry name" value="SEC-INDEPENDENT PROTEIN TRANSLOCASE PROTEIN TATA"/>
    <property type="match status" value="1"/>
</dbReference>
<protein>
    <submittedName>
        <fullName evidence="11">Sec-independent protein translocase protein TatA</fullName>
    </submittedName>
</protein>
<keyword evidence="2" id="KW-0813">Transport</keyword>
<evidence type="ECO:0000256" key="9">
    <source>
        <dbReference type="SAM" id="MobiDB-lite"/>
    </source>
</evidence>
<gene>
    <name evidence="11" type="primary">tatA</name>
    <name evidence="11" type="ORF">CI610_02957</name>
</gene>
<dbReference type="InterPro" id="IPR003369">
    <property type="entry name" value="TatA/B/E"/>
</dbReference>
<name>A0A2H9T4E5_9ZZZZ</name>
<feature type="transmembrane region" description="Helical" evidence="10">
    <location>
        <begin position="6"/>
        <end position="24"/>
    </location>
</feature>
<evidence type="ECO:0000256" key="4">
    <source>
        <dbReference type="ARBA" id="ARBA00022692"/>
    </source>
</evidence>
<evidence type="ECO:0000256" key="10">
    <source>
        <dbReference type="SAM" id="Phobius"/>
    </source>
</evidence>
<reference evidence="11" key="1">
    <citation type="journal article" date="2017" name="Appl. Environ. Microbiol.">
        <title>Molecular characterization of an Endozoicomonas-like organism causing infection in king scallop Pecten maximus L.</title>
        <authorList>
            <person name="Cano I."/>
            <person name="van Aerle R."/>
            <person name="Ross S."/>
            <person name="Verner-Jeffreys D.W."/>
            <person name="Paley R.K."/>
            <person name="Rimmer G."/>
            <person name="Ryder D."/>
            <person name="Hooper P."/>
            <person name="Stone D."/>
            <person name="Feist S.W."/>
        </authorList>
    </citation>
    <scope>NUCLEOTIDE SEQUENCE</scope>
</reference>
<evidence type="ECO:0000256" key="3">
    <source>
        <dbReference type="ARBA" id="ARBA00022475"/>
    </source>
</evidence>
<keyword evidence="6 10" id="KW-1133">Transmembrane helix</keyword>
<evidence type="ECO:0000256" key="2">
    <source>
        <dbReference type="ARBA" id="ARBA00022448"/>
    </source>
</evidence>
<evidence type="ECO:0000256" key="7">
    <source>
        <dbReference type="ARBA" id="ARBA00023010"/>
    </source>
</evidence>
<evidence type="ECO:0000256" key="5">
    <source>
        <dbReference type="ARBA" id="ARBA00022927"/>
    </source>
</evidence>
<organism evidence="11">
    <name type="scientific">invertebrate metagenome</name>
    <dbReference type="NCBI Taxonomy" id="1711999"/>
    <lineage>
        <taxon>unclassified sequences</taxon>
        <taxon>metagenomes</taxon>
        <taxon>organismal metagenomes</taxon>
    </lineage>
</organism>
<keyword evidence="4 10" id="KW-0812">Transmembrane</keyword>
<evidence type="ECO:0000313" key="11">
    <source>
        <dbReference type="EMBL" id="PJE78110.1"/>
    </source>
</evidence>
<dbReference type="PANTHER" id="PTHR42982">
    <property type="entry name" value="SEC-INDEPENDENT PROTEIN TRANSLOCASE PROTEIN TATA"/>
    <property type="match status" value="1"/>
</dbReference>
<keyword evidence="3" id="KW-1003">Cell membrane</keyword>
<dbReference type="Pfam" id="PF02416">
    <property type="entry name" value="TatA_B_E"/>
    <property type="match status" value="1"/>
</dbReference>
<keyword evidence="7" id="KW-0811">Translocation</keyword>
<feature type="region of interest" description="Disordered" evidence="9">
    <location>
        <begin position="44"/>
        <end position="75"/>
    </location>
</feature>
<dbReference type="EMBL" id="NSIT01000262">
    <property type="protein sequence ID" value="PJE78110.1"/>
    <property type="molecule type" value="Genomic_DNA"/>
</dbReference>
<evidence type="ECO:0000256" key="6">
    <source>
        <dbReference type="ARBA" id="ARBA00022989"/>
    </source>
</evidence>
<keyword evidence="8 10" id="KW-0472">Membrane</keyword>